<protein>
    <submittedName>
        <fullName evidence="2">Uncharacterized protein</fullName>
    </submittedName>
</protein>
<evidence type="ECO:0000313" key="3">
    <source>
        <dbReference type="Proteomes" id="UP001597380"/>
    </source>
</evidence>
<keyword evidence="1" id="KW-0812">Transmembrane</keyword>
<sequence length="137" mass="15840">MVTREEHRRKVRIKRLIGKAFISGVLATFIAFLVIDYFNSQNNDIEIVSEWYVCNLNSCDYRITIKNKRKIKKSVFVRVIAYYQKPQSEGHDTFPVVNSERIEMNLGKLETKELAGSITVPIEAHLLKFYVGSIEGI</sequence>
<dbReference type="EMBL" id="JBHUHT010000026">
    <property type="protein sequence ID" value="MFD2097612.1"/>
    <property type="molecule type" value="Genomic_DNA"/>
</dbReference>
<dbReference type="Proteomes" id="UP001597380">
    <property type="component" value="Unassembled WGS sequence"/>
</dbReference>
<proteinExistence type="predicted"/>
<organism evidence="2 3">
    <name type="scientific">Corallincola platygyrae</name>
    <dbReference type="NCBI Taxonomy" id="1193278"/>
    <lineage>
        <taxon>Bacteria</taxon>
        <taxon>Pseudomonadati</taxon>
        <taxon>Pseudomonadota</taxon>
        <taxon>Gammaproteobacteria</taxon>
        <taxon>Alteromonadales</taxon>
        <taxon>Psychromonadaceae</taxon>
        <taxon>Corallincola</taxon>
    </lineage>
</organism>
<feature type="transmembrane region" description="Helical" evidence="1">
    <location>
        <begin position="20"/>
        <end position="38"/>
    </location>
</feature>
<evidence type="ECO:0000256" key="1">
    <source>
        <dbReference type="SAM" id="Phobius"/>
    </source>
</evidence>
<keyword evidence="1" id="KW-1133">Transmembrane helix</keyword>
<dbReference type="RefSeq" id="WP_345341712.1">
    <property type="nucleotide sequence ID" value="NZ_BAABLI010000030.1"/>
</dbReference>
<evidence type="ECO:0000313" key="2">
    <source>
        <dbReference type="EMBL" id="MFD2097612.1"/>
    </source>
</evidence>
<name>A0ABW4XPX5_9GAMM</name>
<comment type="caution">
    <text evidence="2">The sequence shown here is derived from an EMBL/GenBank/DDBJ whole genome shotgun (WGS) entry which is preliminary data.</text>
</comment>
<keyword evidence="3" id="KW-1185">Reference proteome</keyword>
<keyword evidence="1" id="KW-0472">Membrane</keyword>
<reference evidence="3" key="1">
    <citation type="journal article" date="2019" name="Int. J. Syst. Evol. Microbiol.">
        <title>The Global Catalogue of Microorganisms (GCM) 10K type strain sequencing project: providing services to taxonomists for standard genome sequencing and annotation.</title>
        <authorList>
            <consortium name="The Broad Institute Genomics Platform"/>
            <consortium name="The Broad Institute Genome Sequencing Center for Infectious Disease"/>
            <person name="Wu L."/>
            <person name="Ma J."/>
        </authorList>
    </citation>
    <scope>NUCLEOTIDE SEQUENCE [LARGE SCALE GENOMIC DNA]</scope>
    <source>
        <strain evidence="3">CGMCC 1.10992</strain>
    </source>
</reference>
<accession>A0ABW4XPX5</accession>
<gene>
    <name evidence="2" type="ORF">ACFSJ3_16600</name>
</gene>